<proteinExistence type="predicted"/>
<dbReference type="WBParaSite" id="RSKR_0000790700.1">
    <property type="protein sequence ID" value="RSKR_0000790700.1"/>
    <property type="gene ID" value="RSKR_0000790700"/>
</dbReference>
<protein>
    <submittedName>
        <fullName evidence="2">Candidate secreted effector protein</fullName>
    </submittedName>
</protein>
<name>A0AC35U4Z5_9BILA</name>
<reference evidence="2" key="1">
    <citation type="submission" date="2016-11" db="UniProtKB">
        <authorList>
            <consortium name="WormBaseParasite"/>
        </authorList>
    </citation>
    <scope>IDENTIFICATION</scope>
    <source>
        <strain evidence="2">KR3021</strain>
    </source>
</reference>
<evidence type="ECO:0000313" key="2">
    <source>
        <dbReference type="WBParaSite" id="RSKR_0000790700.1"/>
    </source>
</evidence>
<evidence type="ECO:0000313" key="1">
    <source>
        <dbReference type="Proteomes" id="UP000095286"/>
    </source>
</evidence>
<dbReference type="Proteomes" id="UP000095286">
    <property type="component" value="Unplaced"/>
</dbReference>
<accession>A0AC35U4Z5</accession>
<sequence length="177" mass="20472">MQISLIILIGLTSTCTAYIDKHLVNCYSNECQRLDVQDGLAEFDMKVRPTPDLGYAGIQTLSNGDVVSGLVLKRREGLCMYYAYENQGEKNCESIRVLKKSSLNNRECEYYEDRIKGVNVVNFRNRIPVEILYNNERNFGILDDRSRLVKYWSFVDGVVTYKFKDAKYVTRLLHCIV</sequence>
<organism evidence="1 2">
    <name type="scientific">Rhabditophanes sp. KR3021</name>
    <dbReference type="NCBI Taxonomy" id="114890"/>
    <lineage>
        <taxon>Eukaryota</taxon>
        <taxon>Metazoa</taxon>
        <taxon>Ecdysozoa</taxon>
        <taxon>Nematoda</taxon>
        <taxon>Chromadorea</taxon>
        <taxon>Rhabditida</taxon>
        <taxon>Tylenchina</taxon>
        <taxon>Panagrolaimomorpha</taxon>
        <taxon>Strongyloidoidea</taxon>
        <taxon>Alloionematidae</taxon>
        <taxon>Rhabditophanes</taxon>
    </lineage>
</organism>